<protein>
    <submittedName>
        <fullName evidence="1">Uncharacterized protein</fullName>
    </submittedName>
</protein>
<evidence type="ECO:0000313" key="1">
    <source>
        <dbReference type="EMBL" id="TWL29533.1"/>
    </source>
</evidence>
<dbReference type="AlphaFoldDB" id="A0A8B5YDS3"/>
<evidence type="ECO:0000313" key="2">
    <source>
        <dbReference type="Proteomes" id="UP000435910"/>
    </source>
</evidence>
<reference evidence="1 2" key="1">
    <citation type="submission" date="2019-06" db="EMBL/GenBank/DDBJ databases">
        <title>Genome sequence analysis of &gt;100 Bacillus licheniformis strains suggests intrinsic resistance to this species.</title>
        <authorList>
            <person name="Wels M."/>
            <person name="Siezen R.J."/>
            <person name="Johansen E."/>
            <person name="Stuer-Lauridsen B."/>
            <person name="Bjerre K."/>
            <person name="Nielsen B.K.K."/>
        </authorList>
    </citation>
    <scope>NUCLEOTIDE SEQUENCE [LARGE SCALE GENOMIC DNA]</scope>
    <source>
        <strain evidence="1 2">BAC-16736</strain>
    </source>
</reference>
<name>A0A8B5YDS3_BACLI</name>
<comment type="caution">
    <text evidence="1">The sequence shown here is derived from an EMBL/GenBank/DDBJ whole genome shotgun (WGS) entry which is preliminary data.</text>
</comment>
<proteinExistence type="predicted"/>
<accession>A0A8B5YDS3</accession>
<dbReference type="EMBL" id="NILC01000020">
    <property type="protein sequence ID" value="TWL29533.1"/>
    <property type="molecule type" value="Genomic_DNA"/>
</dbReference>
<gene>
    <name evidence="1" type="ORF">CHCC16736_4661</name>
</gene>
<dbReference type="Proteomes" id="UP000435910">
    <property type="component" value="Unassembled WGS sequence"/>
</dbReference>
<sequence length="50" mass="5756">MRGDFPKAESVFIQERLTRISTLIGIQNILMFQSDFPGRGYMNFPVFSAQ</sequence>
<organism evidence="1 2">
    <name type="scientific">Bacillus licheniformis</name>
    <dbReference type="NCBI Taxonomy" id="1402"/>
    <lineage>
        <taxon>Bacteria</taxon>
        <taxon>Bacillati</taxon>
        <taxon>Bacillota</taxon>
        <taxon>Bacilli</taxon>
        <taxon>Bacillales</taxon>
        <taxon>Bacillaceae</taxon>
        <taxon>Bacillus</taxon>
    </lineage>
</organism>